<evidence type="ECO:0000256" key="3">
    <source>
        <dbReference type="ARBA" id="ARBA00022692"/>
    </source>
</evidence>
<dbReference type="PANTHER" id="PTHR24241:SF117">
    <property type="entry name" value="G-PROTEIN COUPLED RECEPTORS FAMILY 1 PROFILE DOMAIN-CONTAINING PROTEIN"/>
    <property type="match status" value="1"/>
</dbReference>
<dbReference type="STRING" id="947166.A0A1D1W1G6"/>
<feature type="transmembrane region" description="Helical" evidence="8">
    <location>
        <begin position="65"/>
        <end position="84"/>
    </location>
</feature>
<dbReference type="Gene3D" id="1.20.1070.10">
    <property type="entry name" value="Rhodopsin 7-helix transmembrane proteins"/>
    <property type="match status" value="1"/>
</dbReference>
<keyword evidence="11" id="KW-1185">Reference proteome</keyword>
<evidence type="ECO:0000256" key="2">
    <source>
        <dbReference type="ARBA" id="ARBA00022475"/>
    </source>
</evidence>
<comment type="caution">
    <text evidence="10">The sequence shown here is derived from an EMBL/GenBank/DDBJ whole genome shotgun (WGS) entry which is preliminary data.</text>
</comment>
<keyword evidence="2" id="KW-1003">Cell membrane</keyword>
<dbReference type="PANTHER" id="PTHR24241">
    <property type="entry name" value="NEUROPEPTIDE RECEPTOR-RELATED G-PROTEIN COUPLED RECEPTOR"/>
    <property type="match status" value="1"/>
</dbReference>
<dbReference type="SUPFAM" id="SSF81321">
    <property type="entry name" value="Family A G protein-coupled receptor-like"/>
    <property type="match status" value="1"/>
</dbReference>
<dbReference type="Pfam" id="PF00001">
    <property type="entry name" value="7tm_1"/>
    <property type="match status" value="1"/>
</dbReference>
<dbReference type="GO" id="GO:0042277">
    <property type="term" value="F:peptide binding"/>
    <property type="evidence" value="ECO:0007669"/>
    <property type="project" value="TreeGrafter"/>
</dbReference>
<evidence type="ECO:0000256" key="8">
    <source>
        <dbReference type="SAM" id="Phobius"/>
    </source>
</evidence>
<dbReference type="PRINTS" id="PR00237">
    <property type="entry name" value="GPCRRHODOPSN"/>
</dbReference>
<dbReference type="OrthoDB" id="5987909at2759"/>
<dbReference type="PROSITE" id="PS50262">
    <property type="entry name" value="G_PROTEIN_RECEP_F1_2"/>
    <property type="match status" value="1"/>
</dbReference>
<accession>A0A1D1W1G6</accession>
<reference evidence="10 11" key="1">
    <citation type="journal article" date="2016" name="Nat. Commun.">
        <title>Extremotolerant tardigrade genome and improved radiotolerance of human cultured cells by tardigrade-unique protein.</title>
        <authorList>
            <person name="Hashimoto T."/>
            <person name="Horikawa D.D."/>
            <person name="Saito Y."/>
            <person name="Kuwahara H."/>
            <person name="Kozuka-Hata H."/>
            <person name="Shin-I T."/>
            <person name="Minakuchi Y."/>
            <person name="Ohishi K."/>
            <person name="Motoyama A."/>
            <person name="Aizu T."/>
            <person name="Enomoto A."/>
            <person name="Kondo K."/>
            <person name="Tanaka S."/>
            <person name="Hara Y."/>
            <person name="Koshikawa S."/>
            <person name="Sagara H."/>
            <person name="Miura T."/>
            <person name="Yokobori S."/>
            <person name="Miyagawa K."/>
            <person name="Suzuki Y."/>
            <person name="Kubo T."/>
            <person name="Oyama M."/>
            <person name="Kohara Y."/>
            <person name="Fujiyama A."/>
            <person name="Arakawa K."/>
            <person name="Katayama T."/>
            <person name="Toyoda A."/>
            <person name="Kunieda T."/>
        </authorList>
    </citation>
    <scope>NUCLEOTIDE SEQUENCE [LARGE SCALE GENOMIC DNA]</scope>
    <source>
        <strain evidence="10 11">YOKOZUNA-1</strain>
    </source>
</reference>
<feature type="transmembrane region" description="Helical" evidence="8">
    <location>
        <begin position="6"/>
        <end position="25"/>
    </location>
</feature>
<keyword evidence="3 8" id="KW-0812">Transmembrane</keyword>
<evidence type="ECO:0000259" key="9">
    <source>
        <dbReference type="PROSITE" id="PS50262"/>
    </source>
</evidence>
<name>A0A1D1W1G6_RAMVA</name>
<evidence type="ECO:0000256" key="6">
    <source>
        <dbReference type="ARBA" id="ARBA00023170"/>
    </source>
</evidence>
<dbReference type="InterPro" id="IPR000276">
    <property type="entry name" value="GPCR_Rhodpsn"/>
</dbReference>
<dbReference type="GO" id="GO:0005886">
    <property type="term" value="C:plasma membrane"/>
    <property type="evidence" value="ECO:0007669"/>
    <property type="project" value="UniProtKB-SubCell"/>
</dbReference>
<evidence type="ECO:0000256" key="5">
    <source>
        <dbReference type="ARBA" id="ARBA00023136"/>
    </source>
</evidence>
<feature type="region of interest" description="Disordered" evidence="7">
    <location>
        <begin position="202"/>
        <end position="229"/>
    </location>
</feature>
<protein>
    <recommendedName>
        <fullName evidence="9">G-protein coupled receptors family 1 profile domain-containing protein</fullName>
    </recommendedName>
</protein>
<evidence type="ECO:0000313" key="11">
    <source>
        <dbReference type="Proteomes" id="UP000186922"/>
    </source>
</evidence>
<evidence type="ECO:0000256" key="7">
    <source>
        <dbReference type="SAM" id="MobiDB-lite"/>
    </source>
</evidence>
<keyword evidence="6" id="KW-0675">Receptor</keyword>
<dbReference type="GO" id="GO:0004930">
    <property type="term" value="F:G protein-coupled receptor activity"/>
    <property type="evidence" value="ECO:0007669"/>
    <property type="project" value="InterPro"/>
</dbReference>
<dbReference type="GO" id="GO:0032870">
    <property type="term" value="P:cellular response to hormone stimulus"/>
    <property type="evidence" value="ECO:0007669"/>
    <property type="project" value="TreeGrafter"/>
</dbReference>
<evidence type="ECO:0000256" key="1">
    <source>
        <dbReference type="ARBA" id="ARBA00004651"/>
    </source>
</evidence>
<feature type="domain" description="G-protein coupled receptors family 1 profile" evidence="9">
    <location>
        <begin position="1"/>
        <end position="124"/>
    </location>
</feature>
<keyword evidence="5 8" id="KW-0472">Membrane</keyword>
<keyword evidence="4 8" id="KW-1133">Transmembrane helix</keyword>
<proteinExistence type="predicted"/>
<dbReference type="AlphaFoldDB" id="A0A1D1W1G6"/>
<sequence length="229" mass="25896">MLVFIIPMLVVAFCYIRIAAVVWKIPDFVPSSNDRSRDVAETFILRRHRSRQSKRCHVERNKMKAVHLTICILACYILCWLPYFTINLLNVWTDYKFKHNVPSFLKSLAKCLAWFSSCVNPIIYGTFHRSSCPLPSCLLPNCCKKESSLSCDSAMTCLQPSLRVRRHAICSDPRRVHAAGPIPLSTLASSVTSTYTSLRGSAYGPKKTDQALSPRRTHHTSDDCGGTWL</sequence>
<evidence type="ECO:0000313" key="10">
    <source>
        <dbReference type="EMBL" id="GAV04719.1"/>
    </source>
</evidence>
<dbReference type="InterPro" id="IPR017452">
    <property type="entry name" value="GPCR_Rhodpsn_7TM"/>
</dbReference>
<organism evidence="10 11">
    <name type="scientific">Ramazzottius varieornatus</name>
    <name type="common">Water bear</name>
    <name type="synonym">Tardigrade</name>
    <dbReference type="NCBI Taxonomy" id="947166"/>
    <lineage>
        <taxon>Eukaryota</taxon>
        <taxon>Metazoa</taxon>
        <taxon>Ecdysozoa</taxon>
        <taxon>Tardigrada</taxon>
        <taxon>Eutardigrada</taxon>
        <taxon>Parachela</taxon>
        <taxon>Hypsibioidea</taxon>
        <taxon>Ramazzottiidae</taxon>
        <taxon>Ramazzottius</taxon>
    </lineage>
</organism>
<dbReference type="EMBL" id="BDGG01000011">
    <property type="protein sequence ID" value="GAV04719.1"/>
    <property type="molecule type" value="Genomic_DNA"/>
</dbReference>
<evidence type="ECO:0000256" key="4">
    <source>
        <dbReference type="ARBA" id="ARBA00022989"/>
    </source>
</evidence>
<gene>
    <name evidence="10" type="primary">RvY_14954-1</name>
    <name evidence="10" type="synonym">RvY_14954.1</name>
    <name evidence="10" type="ORF">RvY_14954</name>
</gene>
<comment type="subcellular location">
    <subcellularLocation>
        <location evidence="1">Cell membrane</location>
        <topology evidence="1">Multi-pass membrane protein</topology>
    </subcellularLocation>
</comment>
<dbReference type="Proteomes" id="UP000186922">
    <property type="component" value="Unassembled WGS sequence"/>
</dbReference>